<feature type="signal peptide" evidence="12">
    <location>
        <begin position="1"/>
        <end position="20"/>
    </location>
</feature>
<evidence type="ECO:0000256" key="1">
    <source>
        <dbReference type="ARBA" id="ARBA00004571"/>
    </source>
</evidence>
<name>A0ABY6IWU3_9BACT</name>
<evidence type="ECO:0000256" key="9">
    <source>
        <dbReference type="ARBA" id="ARBA00023237"/>
    </source>
</evidence>
<proteinExistence type="inferred from homology"/>
<dbReference type="Gene3D" id="2.170.130.10">
    <property type="entry name" value="TonB-dependent receptor, plug domain"/>
    <property type="match status" value="1"/>
</dbReference>
<evidence type="ECO:0000256" key="2">
    <source>
        <dbReference type="ARBA" id="ARBA00022448"/>
    </source>
</evidence>
<comment type="subcellular location">
    <subcellularLocation>
        <location evidence="1 10">Cell outer membrane</location>
        <topology evidence="1 10">Multi-pass membrane protein</topology>
    </subcellularLocation>
</comment>
<dbReference type="InterPro" id="IPR000531">
    <property type="entry name" value="Beta-barrel_TonB"/>
</dbReference>
<evidence type="ECO:0000256" key="3">
    <source>
        <dbReference type="ARBA" id="ARBA00022452"/>
    </source>
</evidence>
<reference evidence="15" key="1">
    <citation type="submission" date="2022-10" db="EMBL/GenBank/DDBJ databases">
        <title>Chitinophaga sp. nov., isolated from soil.</title>
        <authorList>
            <person name="Jeon C.O."/>
        </authorList>
    </citation>
    <scope>NUCLEOTIDE SEQUENCE</scope>
    <source>
        <strain evidence="15">R8</strain>
    </source>
</reference>
<evidence type="ECO:0000256" key="7">
    <source>
        <dbReference type="ARBA" id="ARBA00023136"/>
    </source>
</evidence>
<keyword evidence="9 10" id="KW-0998">Cell outer membrane</keyword>
<keyword evidence="7 10" id="KW-0472">Membrane</keyword>
<dbReference type="SUPFAM" id="SSF49464">
    <property type="entry name" value="Carboxypeptidase regulatory domain-like"/>
    <property type="match status" value="1"/>
</dbReference>
<dbReference type="PANTHER" id="PTHR30069">
    <property type="entry name" value="TONB-DEPENDENT OUTER MEMBRANE RECEPTOR"/>
    <property type="match status" value="1"/>
</dbReference>
<sequence>MKKALLLFTMLMVSIGLLFAQKRQVSGTVIGEDGAPIPFATIQIKGTTTGTTADQNGQFTIEALPDAVLVVRSVGYATKEYSTGTAARLSVTLISDSENLQEVVVTAMGVQRKKNELPYSAQSVRGEDISKTRDANFVNSLSGKVSGLEIRRNNSIGGSTNIVLRGAKSLLYSNQALFVVDGVPVDNSNTNDANQTTGRGGYDFGNAAADINPDDIESLNVLKGAAAAALYGSRAANGVVMITTKKGSRGVGVTVNSGVNWGLIDESTFVKYQTKYGAGYNPVTIYESPDGFFLYRDMNGDGTRDLVVPLSEDASFGKEFDPGLMVYDWTSLTPTSANFGKPRPWVAAKNDPVTFFEDAFGTNNSVMVDGANDKGFFKLGYTRSTEKGILPNSSVKKDIINLGTSYNITPKLTAGASINFSRVRGKGRYGTGYDSKNVATNFRQWWQTNVDIKEQREAYFAERRNATWNFSSPTNLNPIYWDNNYFVRYENYENDDRFRYFGNVSLNYRITDWLDVLGRVSLDSYDEQQEERMAKGSVDVSNYSRYNRTFREYNYDLMANLNKNIGEDFSLKALAGLNIRRTTIQSVFAETNGGLVIDRLYSLANSLNAIAPPQESYSALGVDGLFASVSLGYKGFLFLDLTGRRDESSSLPEDNNVYYYPSASLGLLFSEFMKDVSWLSYGKVRANYAEVGNTAPAKSLKDTYDKPTSFDAVTLFSMPLRKNNPDLKPERTKSFEAGVELAFVDNRFGLDVTYYRQNSTDQIFPVTISSATGYDSKFVNAGDVENKGVELSAFATPIKTADFSWTLNLNWSRNRNKVLRLYEESKNLQLASFPGGVTLNAALDEPYGTIRGRNFVYNDKGQRKVDDDGYYQRTPGANEIIGNVNPDWIGGIGTTLRYKGFTLGALVDVRKGGDVFSLDMYYGLATGLVEETAGNNELGKPVRSAAADGGGVIFPGVDDDGKINDKRVTVGYGTLGYSRNPTAAFVYDASYVKLREVSLTYSFPQSLLVRTKVIKGIDLSLLGRNLWIIHKNLPYADPEDNLSSGNLQGYQVGSYPTTRNIGFNLKLRF</sequence>
<dbReference type="Gene3D" id="2.40.170.20">
    <property type="entry name" value="TonB-dependent receptor, beta-barrel domain"/>
    <property type="match status" value="1"/>
</dbReference>
<dbReference type="Gene3D" id="2.60.40.1120">
    <property type="entry name" value="Carboxypeptidase-like, regulatory domain"/>
    <property type="match status" value="1"/>
</dbReference>
<dbReference type="Proteomes" id="UP001162741">
    <property type="component" value="Chromosome"/>
</dbReference>
<evidence type="ECO:0000256" key="6">
    <source>
        <dbReference type="ARBA" id="ARBA00023077"/>
    </source>
</evidence>
<dbReference type="PROSITE" id="PS52016">
    <property type="entry name" value="TONB_DEPENDENT_REC_3"/>
    <property type="match status" value="1"/>
</dbReference>
<dbReference type="InterPro" id="IPR036942">
    <property type="entry name" value="Beta-barrel_TonB_sf"/>
</dbReference>
<evidence type="ECO:0000259" key="14">
    <source>
        <dbReference type="Pfam" id="PF07715"/>
    </source>
</evidence>
<feature type="domain" description="TonB-dependent receptor plug" evidence="14">
    <location>
        <begin position="114"/>
        <end position="239"/>
    </location>
</feature>
<comment type="similarity">
    <text evidence="10 11">Belongs to the TonB-dependent receptor family.</text>
</comment>
<keyword evidence="8" id="KW-0675">Receptor</keyword>
<evidence type="ECO:0000256" key="8">
    <source>
        <dbReference type="ARBA" id="ARBA00023170"/>
    </source>
</evidence>
<dbReference type="RefSeq" id="WP_264280216.1">
    <property type="nucleotide sequence ID" value="NZ_CP107006.1"/>
</dbReference>
<evidence type="ECO:0000313" key="15">
    <source>
        <dbReference type="EMBL" id="UYQ91853.1"/>
    </source>
</evidence>
<keyword evidence="3 10" id="KW-1134">Transmembrane beta strand</keyword>
<dbReference type="PANTHER" id="PTHR30069:SF29">
    <property type="entry name" value="HEMOGLOBIN AND HEMOGLOBIN-HAPTOGLOBIN-BINDING PROTEIN 1-RELATED"/>
    <property type="match status" value="1"/>
</dbReference>
<accession>A0ABY6IWU3</accession>
<dbReference type="NCBIfam" id="TIGR04056">
    <property type="entry name" value="OMP_RagA_SusC"/>
    <property type="match status" value="1"/>
</dbReference>
<evidence type="ECO:0000256" key="12">
    <source>
        <dbReference type="SAM" id="SignalP"/>
    </source>
</evidence>
<gene>
    <name evidence="15" type="ORF">MKQ68_17340</name>
</gene>
<feature type="domain" description="TonB-dependent receptor-like beta-barrel" evidence="13">
    <location>
        <begin position="462"/>
        <end position="898"/>
    </location>
</feature>
<dbReference type="InterPro" id="IPR039426">
    <property type="entry name" value="TonB-dep_rcpt-like"/>
</dbReference>
<dbReference type="SUPFAM" id="SSF56935">
    <property type="entry name" value="Porins"/>
    <property type="match status" value="1"/>
</dbReference>
<keyword evidence="4 10" id="KW-0812">Transmembrane</keyword>
<dbReference type="InterPro" id="IPR012910">
    <property type="entry name" value="Plug_dom"/>
</dbReference>
<feature type="chain" id="PRO_5045268317" evidence="12">
    <location>
        <begin position="21"/>
        <end position="1069"/>
    </location>
</feature>
<dbReference type="InterPro" id="IPR023996">
    <property type="entry name" value="TonB-dep_OMP_SusC/RagA"/>
</dbReference>
<keyword evidence="6 11" id="KW-0798">TonB box</keyword>
<dbReference type="Pfam" id="PF07715">
    <property type="entry name" value="Plug"/>
    <property type="match status" value="1"/>
</dbReference>
<dbReference type="InterPro" id="IPR023997">
    <property type="entry name" value="TonB-dep_OMP_SusC/RagA_CS"/>
</dbReference>
<keyword evidence="2 10" id="KW-0813">Transport</keyword>
<dbReference type="Pfam" id="PF00593">
    <property type="entry name" value="TonB_dep_Rec_b-barrel"/>
    <property type="match status" value="1"/>
</dbReference>
<dbReference type="EMBL" id="CP107006">
    <property type="protein sequence ID" value="UYQ91853.1"/>
    <property type="molecule type" value="Genomic_DNA"/>
</dbReference>
<evidence type="ECO:0000313" key="16">
    <source>
        <dbReference type="Proteomes" id="UP001162741"/>
    </source>
</evidence>
<evidence type="ECO:0000256" key="10">
    <source>
        <dbReference type="PROSITE-ProRule" id="PRU01360"/>
    </source>
</evidence>
<organism evidence="15 16">
    <name type="scientific">Chitinophaga horti</name>
    <dbReference type="NCBI Taxonomy" id="2920382"/>
    <lineage>
        <taxon>Bacteria</taxon>
        <taxon>Pseudomonadati</taxon>
        <taxon>Bacteroidota</taxon>
        <taxon>Chitinophagia</taxon>
        <taxon>Chitinophagales</taxon>
        <taxon>Chitinophagaceae</taxon>
        <taxon>Chitinophaga</taxon>
    </lineage>
</organism>
<keyword evidence="5 12" id="KW-0732">Signal</keyword>
<evidence type="ECO:0000256" key="11">
    <source>
        <dbReference type="RuleBase" id="RU003357"/>
    </source>
</evidence>
<dbReference type="Pfam" id="PF13715">
    <property type="entry name" value="CarbopepD_reg_2"/>
    <property type="match status" value="1"/>
</dbReference>
<dbReference type="InterPro" id="IPR037066">
    <property type="entry name" value="Plug_dom_sf"/>
</dbReference>
<dbReference type="InterPro" id="IPR008969">
    <property type="entry name" value="CarboxyPept-like_regulatory"/>
</dbReference>
<protein>
    <submittedName>
        <fullName evidence="15">SusC/RagA family TonB-linked outer membrane protein</fullName>
    </submittedName>
</protein>
<keyword evidence="16" id="KW-1185">Reference proteome</keyword>
<dbReference type="NCBIfam" id="TIGR04057">
    <property type="entry name" value="SusC_RagA_signa"/>
    <property type="match status" value="1"/>
</dbReference>
<evidence type="ECO:0000259" key="13">
    <source>
        <dbReference type="Pfam" id="PF00593"/>
    </source>
</evidence>
<evidence type="ECO:0000256" key="4">
    <source>
        <dbReference type="ARBA" id="ARBA00022692"/>
    </source>
</evidence>
<evidence type="ECO:0000256" key="5">
    <source>
        <dbReference type="ARBA" id="ARBA00022729"/>
    </source>
</evidence>